<name>A0A9P1KJS1_9CYAN</name>
<protein>
    <submittedName>
        <fullName evidence="1">Uncharacterized protein</fullName>
    </submittedName>
</protein>
<dbReference type="Proteomes" id="UP000032946">
    <property type="component" value="Chromosome"/>
</dbReference>
<sequence length="60" mass="6896">MPLGVNHKNVILVIWHLSHLPDRVMFASVMSLKIDDRATGWRSPVRCHNPLNLGLILYLH</sequence>
<evidence type="ECO:0000313" key="2">
    <source>
        <dbReference type="Proteomes" id="UP000032946"/>
    </source>
</evidence>
<accession>A0A9P1KJS1</accession>
<proteinExistence type="predicted"/>
<reference evidence="1 2" key="1">
    <citation type="submission" date="2014-02" db="EMBL/GenBank/DDBJ databases">
        <authorList>
            <person name="Genoscope - CEA"/>
        </authorList>
    </citation>
    <scope>NUCLEOTIDE SEQUENCE [LARGE SCALE GENOMIC DNA]</scope>
    <source>
        <strain evidence="1 2">PCC 8005</strain>
    </source>
</reference>
<dbReference type="EMBL" id="FO818640">
    <property type="protein sequence ID" value="CDM97610.1"/>
    <property type="molecule type" value="Genomic_DNA"/>
</dbReference>
<keyword evidence="2" id="KW-1185">Reference proteome</keyword>
<evidence type="ECO:0000313" key="1">
    <source>
        <dbReference type="EMBL" id="CDM97610.1"/>
    </source>
</evidence>
<gene>
    <name evidence="1" type="ORF">ARTHRO_60211</name>
</gene>
<organism evidence="1 2">
    <name type="scientific">Limnospira indica PCC 8005</name>
    <dbReference type="NCBI Taxonomy" id="376219"/>
    <lineage>
        <taxon>Bacteria</taxon>
        <taxon>Bacillati</taxon>
        <taxon>Cyanobacteriota</taxon>
        <taxon>Cyanophyceae</taxon>
        <taxon>Oscillatoriophycideae</taxon>
        <taxon>Oscillatoriales</taxon>
        <taxon>Sirenicapillariaceae</taxon>
        <taxon>Limnospira</taxon>
    </lineage>
</organism>
<dbReference type="AlphaFoldDB" id="A0A9P1KJS1"/>